<accession>A0A1Q8RLR3</accession>
<dbReference type="PANTHER" id="PTHR46498">
    <property type="entry name" value="GTP-BINDING PROTEIN 8"/>
    <property type="match status" value="1"/>
</dbReference>
<dbReference type="GO" id="GO:0005525">
    <property type="term" value="F:GTP binding"/>
    <property type="evidence" value="ECO:0007669"/>
    <property type="project" value="UniProtKB-KW"/>
</dbReference>
<evidence type="ECO:0000259" key="6">
    <source>
        <dbReference type="PROSITE" id="PS51706"/>
    </source>
</evidence>
<dbReference type="InterPro" id="IPR052279">
    <property type="entry name" value="EngB_GTPase"/>
</dbReference>
<evidence type="ECO:0000256" key="1">
    <source>
        <dbReference type="ARBA" id="ARBA00022723"/>
    </source>
</evidence>
<dbReference type="GO" id="GO:0005739">
    <property type="term" value="C:mitochondrion"/>
    <property type="evidence" value="ECO:0007669"/>
    <property type="project" value="TreeGrafter"/>
</dbReference>
<dbReference type="SUPFAM" id="SSF52540">
    <property type="entry name" value="P-loop containing nucleoside triphosphate hydrolases"/>
    <property type="match status" value="1"/>
</dbReference>
<evidence type="ECO:0000313" key="8">
    <source>
        <dbReference type="Proteomes" id="UP000186583"/>
    </source>
</evidence>
<dbReference type="PROSITE" id="PS51706">
    <property type="entry name" value="G_ENGB"/>
    <property type="match status" value="1"/>
</dbReference>
<keyword evidence="4" id="KW-0342">GTP-binding</keyword>
<keyword evidence="8" id="KW-1185">Reference proteome</keyword>
<dbReference type="InterPro" id="IPR030393">
    <property type="entry name" value="G_ENGB_dom"/>
</dbReference>
<dbReference type="AlphaFoldDB" id="A0A1Q8RLR3"/>
<dbReference type="CDD" id="cd01876">
    <property type="entry name" value="YihA_EngB"/>
    <property type="match status" value="1"/>
</dbReference>
<keyword evidence="3" id="KW-0460">Magnesium</keyword>
<dbReference type="Gene3D" id="3.40.50.300">
    <property type="entry name" value="P-loop containing nucleotide triphosphate hydrolases"/>
    <property type="match status" value="1"/>
</dbReference>
<dbReference type="InterPro" id="IPR006073">
    <property type="entry name" value="GTP-bd"/>
</dbReference>
<dbReference type="InterPro" id="IPR027417">
    <property type="entry name" value="P-loop_NTPase"/>
</dbReference>
<dbReference type="PANTHER" id="PTHR46498:SF1">
    <property type="entry name" value="GTP-BINDING PROTEIN 8"/>
    <property type="match status" value="1"/>
</dbReference>
<dbReference type="Pfam" id="PF01926">
    <property type="entry name" value="MMR_HSR1"/>
    <property type="match status" value="1"/>
</dbReference>
<protein>
    <submittedName>
        <fullName evidence="7">Putative GTP-binding protein EngB</fullName>
    </submittedName>
</protein>
<dbReference type="STRING" id="708187.A0A1Q8RLR3"/>
<proteinExistence type="predicted"/>
<dbReference type="EMBL" id="MPGH01000181">
    <property type="protein sequence ID" value="OLN85264.1"/>
    <property type="molecule type" value="Genomic_DNA"/>
</dbReference>
<evidence type="ECO:0000256" key="4">
    <source>
        <dbReference type="ARBA" id="ARBA00023134"/>
    </source>
</evidence>
<dbReference type="GO" id="GO:0046872">
    <property type="term" value="F:metal ion binding"/>
    <property type="evidence" value="ECO:0007669"/>
    <property type="project" value="UniProtKB-KW"/>
</dbReference>
<keyword evidence="2" id="KW-0547">Nucleotide-binding</keyword>
<evidence type="ECO:0000256" key="3">
    <source>
        <dbReference type="ARBA" id="ARBA00022842"/>
    </source>
</evidence>
<feature type="compositionally biased region" description="Basic and acidic residues" evidence="5">
    <location>
        <begin position="388"/>
        <end position="403"/>
    </location>
</feature>
<sequence length="428" mass="46264">MERSPRPRTPTPRTGPRVREAGPSLIPKLPQEELDKIGTPKDVWDARSMYFTAPKRPKEHTQPKQPPRNRNAAPTARSIKAAIQGVPEESLAALAPTTPLTDAGTITASPATDLPHALAAKFFLTPPATFLYSAYTFKHHPLNTTTPEICIVGASNCGKSTFINALTASASLAKVSDRAGKTVSMNAYGVGPLTNLPFRKPVASSASGAPTKESKPEHGIVLVDTPGYGYASHEQWGREIVEYVNKRTMLRGIVLLLSAEKRVSAKDAQIVKLLADAGRPVMVVLTKMDKVLARRGASKDEEGGVAERLREVERCFARTGWDGWVNRIHLTAARMDRDKSWKLDGTRSAAGMAGVRMGILDLAGVREFVVPERVKAKAAEAQGAAVGREGEEDKSLEPGKALESDPAAWSGEVISFEELEKKFGDWSS</sequence>
<name>A0A1Q8RLR3_9PEZI</name>
<evidence type="ECO:0000256" key="5">
    <source>
        <dbReference type="SAM" id="MobiDB-lite"/>
    </source>
</evidence>
<feature type="compositionally biased region" description="Basic and acidic residues" evidence="5">
    <location>
        <begin position="30"/>
        <end position="45"/>
    </location>
</feature>
<evidence type="ECO:0000313" key="7">
    <source>
        <dbReference type="EMBL" id="OLN85264.1"/>
    </source>
</evidence>
<organism evidence="7 8">
    <name type="scientific">Colletotrichum chlorophyti</name>
    <dbReference type="NCBI Taxonomy" id="708187"/>
    <lineage>
        <taxon>Eukaryota</taxon>
        <taxon>Fungi</taxon>
        <taxon>Dikarya</taxon>
        <taxon>Ascomycota</taxon>
        <taxon>Pezizomycotina</taxon>
        <taxon>Sordariomycetes</taxon>
        <taxon>Hypocreomycetidae</taxon>
        <taxon>Glomerellales</taxon>
        <taxon>Glomerellaceae</taxon>
        <taxon>Colletotrichum</taxon>
    </lineage>
</organism>
<gene>
    <name evidence="7" type="ORF">CCHL11_04269</name>
</gene>
<dbReference type="OrthoDB" id="391988at2759"/>
<feature type="region of interest" description="Disordered" evidence="5">
    <location>
        <begin position="379"/>
        <end position="408"/>
    </location>
</feature>
<feature type="region of interest" description="Disordered" evidence="5">
    <location>
        <begin position="1"/>
        <end position="77"/>
    </location>
</feature>
<reference evidence="7 8" key="1">
    <citation type="submission" date="2016-11" db="EMBL/GenBank/DDBJ databases">
        <title>Draft Genome Assembly of Colletotrichum chlorophyti a pathogen of herbaceous plants.</title>
        <authorList>
            <person name="Gan P."/>
            <person name="Narusaka M."/>
            <person name="Tsushima A."/>
            <person name="Narusaka Y."/>
            <person name="Takano Y."/>
            <person name="Shirasu K."/>
        </authorList>
    </citation>
    <scope>NUCLEOTIDE SEQUENCE [LARGE SCALE GENOMIC DNA]</scope>
    <source>
        <strain evidence="7 8">NTL11</strain>
    </source>
</reference>
<feature type="domain" description="EngB-type G" evidence="6">
    <location>
        <begin position="145"/>
        <end position="338"/>
    </location>
</feature>
<dbReference type="Proteomes" id="UP000186583">
    <property type="component" value="Unassembled WGS sequence"/>
</dbReference>
<keyword evidence="1" id="KW-0479">Metal-binding</keyword>
<evidence type="ECO:0000256" key="2">
    <source>
        <dbReference type="ARBA" id="ARBA00022741"/>
    </source>
</evidence>
<comment type="caution">
    <text evidence="7">The sequence shown here is derived from an EMBL/GenBank/DDBJ whole genome shotgun (WGS) entry which is preliminary data.</text>
</comment>